<organism evidence="1 2">
    <name type="scientific">Serratia marcescens</name>
    <dbReference type="NCBI Taxonomy" id="615"/>
    <lineage>
        <taxon>Bacteria</taxon>
        <taxon>Pseudomonadati</taxon>
        <taxon>Pseudomonadota</taxon>
        <taxon>Gammaproteobacteria</taxon>
        <taxon>Enterobacterales</taxon>
        <taxon>Yersiniaceae</taxon>
        <taxon>Serratia</taxon>
    </lineage>
</organism>
<dbReference type="Proteomes" id="UP000050489">
    <property type="component" value="Unassembled WGS sequence"/>
</dbReference>
<dbReference type="AlphaFoldDB" id="A0A2F0PKL7"/>
<accession>A0A2F0PKL7</accession>
<dbReference type="EMBL" id="LJEX02000095">
    <property type="protein sequence ID" value="OCO84638.1"/>
    <property type="molecule type" value="Genomic_DNA"/>
</dbReference>
<reference evidence="2" key="1">
    <citation type="submission" date="2016-04" db="EMBL/GenBank/DDBJ databases">
        <authorList>
            <person name="Osei Sekyere J."/>
            <person name="Sivertsen A."/>
            <person name="Pedersen A.T."/>
            <person name="Sundsfjord A."/>
        </authorList>
    </citation>
    <scope>NUCLEOTIDE SEQUENCE [LARGE SCALE GENOMIC DNA]</scope>
    <source>
        <strain evidence="2">945174350</strain>
    </source>
</reference>
<sequence length="85" mass="9244">MVMQATKVFGPQGINWGVEIIEERFDNGASILRPVGSRTGAPFKRSSRTVPAGITRACRVTDDAIAQLLKPRKDHVQQIDPGGVE</sequence>
<evidence type="ECO:0000313" key="1">
    <source>
        <dbReference type="EMBL" id="OCO84638.1"/>
    </source>
</evidence>
<proteinExistence type="predicted"/>
<evidence type="ECO:0000313" key="2">
    <source>
        <dbReference type="Proteomes" id="UP000050489"/>
    </source>
</evidence>
<name>A0A2F0PKL7_SERMA</name>
<comment type="caution">
    <text evidence="1">The sequence shown here is derived from an EMBL/GenBank/DDBJ whole genome shotgun (WGS) entry which is preliminary data.</text>
</comment>
<protein>
    <submittedName>
        <fullName evidence="1">Uncharacterized protein</fullName>
    </submittedName>
</protein>
<gene>
    <name evidence="1" type="ORF">AN695_0215855</name>
</gene>